<comment type="caution">
    <text evidence="5">The sequence shown here is derived from an EMBL/GenBank/DDBJ whole genome shotgun (WGS) entry which is preliminary data.</text>
</comment>
<gene>
    <name evidence="5" type="ORF">OOZ53_25295</name>
</gene>
<dbReference type="PANTHER" id="PTHR44688:SF16">
    <property type="entry name" value="DNA-BINDING TRANSCRIPTIONAL ACTIVATOR DEVR_DOSR"/>
    <property type="match status" value="1"/>
</dbReference>
<evidence type="ECO:0000256" key="1">
    <source>
        <dbReference type="ARBA" id="ARBA00023015"/>
    </source>
</evidence>
<dbReference type="RefSeq" id="WP_271092572.1">
    <property type="nucleotide sequence ID" value="NZ_JAPJZH010000028.1"/>
</dbReference>
<dbReference type="SUPFAM" id="SSF46894">
    <property type="entry name" value="C-terminal effector domain of the bipartite response regulators"/>
    <property type="match status" value="1"/>
</dbReference>
<dbReference type="Pfam" id="PF00196">
    <property type="entry name" value="GerE"/>
    <property type="match status" value="1"/>
</dbReference>
<keyword evidence="6" id="KW-1185">Reference proteome</keyword>
<keyword evidence="3" id="KW-0804">Transcription</keyword>
<dbReference type="Proteomes" id="UP001148313">
    <property type="component" value="Unassembled WGS sequence"/>
</dbReference>
<dbReference type="PANTHER" id="PTHR44688">
    <property type="entry name" value="DNA-BINDING TRANSCRIPTIONAL ACTIVATOR DEVR_DOSR"/>
    <property type="match status" value="1"/>
</dbReference>
<dbReference type="PROSITE" id="PS50043">
    <property type="entry name" value="HTH_LUXR_2"/>
    <property type="match status" value="1"/>
</dbReference>
<protein>
    <submittedName>
        <fullName evidence="5">Helix-turn-helix transcriptional regulator</fullName>
    </submittedName>
</protein>
<organism evidence="5 6">
    <name type="scientific">Hoeflea poritis</name>
    <dbReference type="NCBI Taxonomy" id="2993659"/>
    <lineage>
        <taxon>Bacteria</taxon>
        <taxon>Pseudomonadati</taxon>
        <taxon>Pseudomonadota</taxon>
        <taxon>Alphaproteobacteria</taxon>
        <taxon>Hyphomicrobiales</taxon>
        <taxon>Rhizobiaceae</taxon>
        <taxon>Hoeflea</taxon>
    </lineage>
</organism>
<proteinExistence type="predicted"/>
<keyword evidence="1" id="KW-0805">Transcription regulation</keyword>
<dbReference type="PROSITE" id="PS00622">
    <property type="entry name" value="HTH_LUXR_1"/>
    <property type="match status" value="1"/>
</dbReference>
<evidence type="ECO:0000313" key="5">
    <source>
        <dbReference type="EMBL" id="MDA4848697.1"/>
    </source>
</evidence>
<evidence type="ECO:0000259" key="4">
    <source>
        <dbReference type="PROSITE" id="PS50043"/>
    </source>
</evidence>
<dbReference type="InterPro" id="IPR016032">
    <property type="entry name" value="Sig_transdc_resp-reg_C-effctor"/>
</dbReference>
<dbReference type="InterPro" id="IPR036388">
    <property type="entry name" value="WH-like_DNA-bd_sf"/>
</dbReference>
<dbReference type="InterPro" id="IPR000792">
    <property type="entry name" value="Tscrpt_reg_LuxR_C"/>
</dbReference>
<keyword evidence="2" id="KW-0238">DNA-binding</keyword>
<dbReference type="PRINTS" id="PR00038">
    <property type="entry name" value="HTHLUXR"/>
</dbReference>
<dbReference type="Gene3D" id="1.10.10.10">
    <property type="entry name" value="Winged helix-like DNA-binding domain superfamily/Winged helix DNA-binding domain"/>
    <property type="match status" value="1"/>
</dbReference>
<dbReference type="CDD" id="cd06170">
    <property type="entry name" value="LuxR_C_like"/>
    <property type="match status" value="1"/>
</dbReference>
<sequence>MARDIDRIQRWNEGLAKAIANIGTTSFAEQLLSALHQIVDFDVCMIFAYGADSGSVSLHHNMQGAQAKLLVDDYLLGPHLLDPFFAAATSGTTSGFSSMRDLAPDQFYRSEFYRHHYVRTGIADEIGVFFPVDHDRVAVLSVTQQKPKRLFSDSEMQLFASTAPIIEMLGTQHWDHAASTSRESLSISIDRVFRNFGEDVLTAREREIIALILKGHSSLSIGKVLEISEGTVKNHRKHAYGKLRISSQAELFSLFLRKLESCL</sequence>
<evidence type="ECO:0000256" key="3">
    <source>
        <dbReference type="ARBA" id="ARBA00023163"/>
    </source>
</evidence>
<accession>A0ABT4VVE6</accession>
<name>A0ABT4VVE6_9HYPH</name>
<feature type="domain" description="HTH luxR-type" evidence="4">
    <location>
        <begin position="194"/>
        <end position="259"/>
    </location>
</feature>
<evidence type="ECO:0000313" key="6">
    <source>
        <dbReference type="Proteomes" id="UP001148313"/>
    </source>
</evidence>
<reference evidence="5" key="1">
    <citation type="submission" date="2022-11" db="EMBL/GenBank/DDBJ databases">
        <title>Hoeflea poritis sp. nov., isolated from scleractinian coral Porites lutea.</title>
        <authorList>
            <person name="Zhang G."/>
            <person name="Wei Q."/>
            <person name="Cai L."/>
        </authorList>
    </citation>
    <scope>NUCLEOTIDE SEQUENCE</scope>
    <source>
        <strain evidence="5">E7-10</strain>
    </source>
</reference>
<dbReference type="SMART" id="SM00421">
    <property type="entry name" value="HTH_LUXR"/>
    <property type="match status" value="1"/>
</dbReference>
<evidence type="ECO:0000256" key="2">
    <source>
        <dbReference type="ARBA" id="ARBA00023125"/>
    </source>
</evidence>
<dbReference type="EMBL" id="JAPJZH010000028">
    <property type="protein sequence ID" value="MDA4848697.1"/>
    <property type="molecule type" value="Genomic_DNA"/>
</dbReference>